<keyword evidence="5" id="KW-0028">Amino-acid biosynthesis</keyword>
<sequence length="407" mass="44981">MSNQNLIRSMQDLEYAAQRTPRILTMFSGGLDSTLLLKLLAQSGGCEVIALTVDVGDDIDRAELNSLAAHFGARSVVVDARDDFARIALSALHAGAKYMNMYPVSSSLSRPLMARHAVALAEEYGCGAICHTANYSQNSLRRLNTSIKDLGYRGFFGTPYEFSVLSREEKIQRLITDFPGRFRSRSTSGDANLWCREFESGQLDDPENFSLDPDLFRWTAETSDCPKNDRLSVRFEGGLPVELNGIPMPQVELIEKLNFLAGRFGIGRYVGLEHLEGGEKVLEAREAPAEAILSMAFSHLKMATQDAELLRETLPVGQLWLRECLEGRYYGKLRKATERFVEETASAVTGTVTFNLRAGAADACSIVAADPIYLTDRDAWEKQEARVRSTVSLGAMQDKEKLAVSIG</sequence>
<feature type="domain" description="Arginosuccinate synthase C-terminal" evidence="9">
    <location>
        <begin position="188"/>
        <end position="381"/>
    </location>
</feature>
<dbReference type="GO" id="GO:0006526">
    <property type="term" value="P:L-arginine biosynthetic process"/>
    <property type="evidence" value="ECO:0007669"/>
    <property type="project" value="UniProtKB-UniPathway"/>
</dbReference>
<dbReference type="SUPFAM" id="SSF69864">
    <property type="entry name" value="Argininosuccinate synthetase, C-terminal domain"/>
    <property type="match status" value="1"/>
</dbReference>
<evidence type="ECO:0000313" key="10">
    <source>
        <dbReference type="EMBL" id="CAB3774335.1"/>
    </source>
</evidence>
<dbReference type="AlphaFoldDB" id="A0A6J5FAT4"/>
<dbReference type="GO" id="GO:0004055">
    <property type="term" value="F:argininosuccinate synthase activity"/>
    <property type="evidence" value="ECO:0007669"/>
    <property type="project" value="UniProtKB-EC"/>
</dbReference>
<evidence type="ECO:0000256" key="6">
    <source>
        <dbReference type="ARBA" id="ARBA00022741"/>
    </source>
</evidence>
<dbReference type="PANTHER" id="PTHR11587">
    <property type="entry name" value="ARGININOSUCCINATE SYNTHASE"/>
    <property type="match status" value="1"/>
</dbReference>
<proteinExistence type="predicted"/>
<evidence type="ECO:0000259" key="9">
    <source>
        <dbReference type="Pfam" id="PF20979"/>
    </source>
</evidence>
<feature type="domain" description="Arginosuccinate synthase-like N-terminal" evidence="8">
    <location>
        <begin position="23"/>
        <end position="153"/>
    </location>
</feature>
<evidence type="ECO:0000313" key="11">
    <source>
        <dbReference type="Proteomes" id="UP000494363"/>
    </source>
</evidence>
<keyword evidence="4 10" id="KW-0436">Ligase</keyword>
<evidence type="ECO:0000256" key="4">
    <source>
        <dbReference type="ARBA" id="ARBA00022598"/>
    </source>
</evidence>
<dbReference type="GO" id="GO:0000053">
    <property type="term" value="P:argininosuccinate metabolic process"/>
    <property type="evidence" value="ECO:0007669"/>
    <property type="project" value="TreeGrafter"/>
</dbReference>
<protein>
    <recommendedName>
        <fullName evidence="2">argininosuccinate synthase</fullName>
        <ecNumber evidence="2">6.3.4.5</ecNumber>
    </recommendedName>
</protein>
<evidence type="ECO:0000256" key="7">
    <source>
        <dbReference type="ARBA" id="ARBA00022840"/>
    </source>
</evidence>
<dbReference type="InterPro" id="IPR048268">
    <property type="entry name" value="Arginosuc_syn_C"/>
</dbReference>
<evidence type="ECO:0000256" key="5">
    <source>
        <dbReference type="ARBA" id="ARBA00022605"/>
    </source>
</evidence>
<organism evidence="10 11">
    <name type="scientific">Paraburkholderia humisilvae</name>
    <dbReference type="NCBI Taxonomy" id="627669"/>
    <lineage>
        <taxon>Bacteria</taxon>
        <taxon>Pseudomonadati</taxon>
        <taxon>Pseudomonadota</taxon>
        <taxon>Betaproteobacteria</taxon>
        <taxon>Burkholderiales</taxon>
        <taxon>Burkholderiaceae</taxon>
        <taxon>Paraburkholderia</taxon>
    </lineage>
</organism>
<dbReference type="InterPro" id="IPR024074">
    <property type="entry name" value="AS_cat/multimer_dom_body"/>
</dbReference>
<dbReference type="GO" id="GO:0000050">
    <property type="term" value="P:urea cycle"/>
    <property type="evidence" value="ECO:0007669"/>
    <property type="project" value="TreeGrafter"/>
</dbReference>
<evidence type="ECO:0000259" key="8">
    <source>
        <dbReference type="Pfam" id="PF00764"/>
    </source>
</evidence>
<dbReference type="PANTHER" id="PTHR11587:SF2">
    <property type="entry name" value="ARGININOSUCCINATE SYNTHASE"/>
    <property type="match status" value="1"/>
</dbReference>
<keyword evidence="11" id="KW-1185">Reference proteome</keyword>
<dbReference type="Proteomes" id="UP000494363">
    <property type="component" value="Unassembled WGS sequence"/>
</dbReference>
<keyword evidence="3" id="KW-0055">Arginine biosynthesis</keyword>
<comment type="pathway">
    <text evidence="1">Amino-acid biosynthesis; L-arginine biosynthesis; L-arginine from L-ornithine and carbamoyl phosphate: step 2/3.</text>
</comment>
<dbReference type="Gene3D" id="3.90.1260.10">
    <property type="entry name" value="Argininosuccinate synthetase, chain A, domain 2"/>
    <property type="match status" value="1"/>
</dbReference>
<dbReference type="EMBL" id="CADIKH010000109">
    <property type="protein sequence ID" value="CAB3774335.1"/>
    <property type="molecule type" value="Genomic_DNA"/>
</dbReference>
<keyword evidence="7" id="KW-0067">ATP-binding</keyword>
<dbReference type="EC" id="6.3.4.5" evidence="2"/>
<dbReference type="GO" id="GO:0005737">
    <property type="term" value="C:cytoplasm"/>
    <property type="evidence" value="ECO:0007669"/>
    <property type="project" value="TreeGrafter"/>
</dbReference>
<dbReference type="UniPathway" id="UPA00068">
    <property type="reaction ID" value="UER00113"/>
</dbReference>
<accession>A0A6J5FAT4</accession>
<dbReference type="GO" id="GO:0005524">
    <property type="term" value="F:ATP binding"/>
    <property type="evidence" value="ECO:0007669"/>
    <property type="project" value="UniProtKB-KW"/>
</dbReference>
<dbReference type="InterPro" id="IPR048267">
    <property type="entry name" value="Arginosuc_syn_N"/>
</dbReference>
<dbReference type="Gene3D" id="3.40.50.620">
    <property type="entry name" value="HUPs"/>
    <property type="match status" value="1"/>
</dbReference>
<reference evidence="10 11" key="1">
    <citation type="submission" date="2020-04" db="EMBL/GenBank/DDBJ databases">
        <authorList>
            <person name="De Canck E."/>
        </authorList>
    </citation>
    <scope>NUCLEOTIDE SEQUENCE [LARGE SCALE GENOMIC DNA]</scope>
    <source>
        <strain evidence="10 11">LMG 29542</strain>
    </source>
</reference>
<gene>
    <name evidence="10" type="primary">argG_2</name>
    <name evidence="10" type="ORF">LMG29542_07728</name>
</gene>
<dbReference type="RefSeq" id="WP_217478130.1">
    <property type="nucleotide sequence ID" value="NZ_CADIKH010000109.1"/>
</dbReference>
<dbReference type="Pfam" id="PF00764">
    <property type="entry name" value="Arginosuc_synth"/>
    <property type="match status" value="1"/>
</dbReference>
<evidence type="ECO:0000256" key="1">
    <source>
        <dbReference type="ARBA" id="ARBA00004967"/>
    </source>
</evidence>
<keyword evidence="6" id="KW-0547">Nucleotide-binding</keyword>
<dbReference type="Pfam" id="PF20979">
    <property type="entry name" value="Arginosuc_syn_C"/>
    <property type="match status" value="1"/>
</dbReference>
<dbReference type="InterPro" id="IPR001518">
    <property type="entry name" value="Arginosuc_synth"/>
</dbReference>
<dbReference type="InterPro" id="IPR014729">
    <property type="entry name" value="Rossmann-like_a/b/a_fold"/>
</dbReference>
<name>A0A6J5FAT4_9BURK</name>
<dbReference type="NCBIfam" id="NF038212">
    <property type="entry name" value="argG_rel"/>
    <property type="match status" value="1"/>
</dbReference>
<dbReference type="SUPFAM" id="SSF52402">
    <property type="entry name" value="Adenine nucleotide alpha hydrolases-like"/>
    <property type="match status" value="1"/>
</dbReference>
<evidence type="ECO:0000256" key="3">
    <source>
        <dbReference type="ARBA" id="ARBA00022571"/>
    </source>
</evidence>
<evidence type="ECO:0000256" key="2">
    <source>
        <dbReference type="ARBA" id="ARBA00012286"/>
    </source>
</evidence>